<feature type="region of interest" description="Disordered" evidence="1">
    <location>
        <begin position="529"/>
        <end position="554"/>
    </location>
</feature>
<evidence type="ECO:0000313" key="3">
    <source>
        <dbReference type="EMBL" id="THZ13515.1"/>
    </source>
</evidence>
<dbReference type="PROSITE" id="PS50181">
    <property type="entry name" value="FBOX"/>
    <property type="match status" value="1"/>
</dbReference>
<accession>A0A4S9SSP2</accession>
<dbReference type="Pfam" id="PF12937">
    <property type="entry name" value="F-box-like"/>
    <property type="match status" value="1"/>
</dbReference>
<evidence type="ECO:0000313" key="4">
    <source>
        <dbReference type="Proteomes" id="UP000308005"/>
    </source>
</evidence>
<evidence type="ECO:0000256" key="1">
    <source>
        <dbReference type="SAM" id="MobiDB-lite"/>
    </source>
</evidence>
<dbReference type="InterPro" id="IPR001810">
    <property type="entry name" value="F-box_dom"/>
</dbReference>
<dbReference type="InterPro" id="IPR036047">
    <property type="entry name" value="F-box-like_dom_sf"/>
</dbReference>
<comment type="caution">
    <text evidence="3">The sequence shown here is derived from an EMBL/GenBank/DDBJ whole genome shotgun (WGS) entry which is preliminary data.</text>
</comment>
<sequence>MSTIMSGKPAPKAAAGPNGLPKQRAGLTSMDAPRRPNTPGNVFASLKATQILTLKPVLPAASELIATILDYLPVSDLTRCARVSKRLQEMVYDDTRWVARLRDMGVWNETEARQRYEESKKKRLSGRPHAGSVTLFDAHDEEEKVRKSLEQAATPRRPRHSSVTDGFDDMTLSQNPSFDAKAATTALRRVRSIRGQARQEYGKVHGALGPFYYNLVHAENSSDPAIFRLVQDPEQQARILADLRVFARSDGAQKWRQRHDKLESMLGIFENAMIGEFEQAYQAQDIDRMRRYAHVLVSLNGGAAGIDIFISNHPYMRRKDQVGSPLDCLQDVAPGHVDLNPSQRFFEKLASMLSMQSSVIDQVFPSSVSVLLPFATRVCEDIVSDYITNLFIEAHESNVETYLKAVSGVFEQAMRFAVSIQPPKASGTDFHDQIKKVISHIFEPHVDRYLTEELDYFTSKCDDEVGAWEKELSEQEAKTESFFMSGISRQAAKRDFLSSFRKVVMMPVNALPTFPSANKAAPVVEHPAVEAPTTEDSSRPETPGTPTLAKPAPTTELAAKTAIMNSRLEGIKSLFSIEVALSLIHHAKASIERAVIFIRMGDKHATLTREQCDKIFVSLLNILGRRHIQNGFDKAVGHLSSYNPRAVKEFRSGQLEKEGTTAGVEPLVTFLELVNVGDLIQQMVDVFYMQELVTPGLTDRDDFLNPAVKEKKRFEQMLDERVAAGMGKGIDVLIDEVEYMCATLQLTADFNTDAVDAKNLTLQDKRASMMGLVDIGPTETAKRVVDTIQQHTGMLVGSTDKNMLDVFNQEVGLRLFGVLCKHIKRQRISVDGAIKLIRFVPHLYFALPSSPSIQANMSFLHSDINLYSSFITTLRQKSLLPYYSALRELSQIYLVDCGGGNGISSSTRAARCKELATIIADNDRYHGIFRAEEVVEFAERRADWYQVRRDVERAMYGIGCSVM</sequence>
<dbReference type="InterPro" id="IPR048627">
    <property type="entry name" value="Sec10_HB"/>
</dbReference>
<gene>
    <name evidence="3" type="ORF">D6C91_07813</name>
</gene>
<dbReference type="Gene3D" id="1.20.1280.50">
    <property type="match status" value="1"/>
</dbReference>
<feature type="region of interest" description="Disordered" evidence="1">
    <location>
        <begin position="1"/>
        <end position="38"/>
    </location>
</feature>
<dbReference type="SUPFAM" id="SSF81383">
    <property type="entry name" value="F-box domain"/>
    <property type="match status" value="1"/>
</dbReference>
<dbReference type="GO" id="GO:0006887">
    <property type="term" value="P:exocytosis"/>
    <property type="evidence" value="ECO:0007669"/>
    <property type="project" value="TreeGrafter"/>
</dbReference>
<dbReference type="GO" id="GO:0006893">
    <property type="term" value="P:Golgi to plasma membrane transport"/>
    <property type="evidence" value="ECO:0007669"/>
    <property type="project" value="TreeGrafter"/>
</dbReference>
<dbReference type="EMBL" id="QZBM01000484">
    <property type="protein sequence ID" value="THZ13515.1"/>
    <property type="molecule type" value="Genomic_DNA"/>
</dbReference>
<dbReference type="InterPro" id="IPR009976">
    <property type="entry name" value="Sec10-like"/>
</dbReference>
<proteinExistence type="predicted"/>
<dbReference type="PANTHER" id="PTHR12100">
    <property type="entry name" value="SEC10"/>
    <property type="match status" value="1"/>
</dbReference>
<dbReference type="Proteomes" id="UP000308005">
    <property type="component" value="Unassembled WGS sequence"/>
</dbReference>
<feature type="compositionally biased region" description="Low complexity" evidence="1">
    <location>
        <begin position="7"/>
        <end position="22"/>
    </location>
</feature>
<feature type="domain" description="F-box" evidence="2">
    <location>
        <begin position="54"/>
        <end position="100"/>
    </location>
</feature>
<evidence type="ECO:0000259" key="2">
    <source>
        <dbReference type="PROSITE" id="PS50181"/>
    </source>
</evidence>
<dbReference type="AlphaFoldDB" id="A0A4S9SSP2"/>
<organism evidence="3 4">
    <name type="scientific">Aureobasidium pullulans</name>
    <name type="common">Black yeast</name>
    <name type="synonym">Pullularia pullulans</name>
    <dbReference type="NCBI Taxonomy" id="5580"/>
    <lineage>
        <taxon>Eukaryota</taxon>
        <taxon>Fungi</taxon>
        <taxon>Dikarya</taxon>
        <taxon>Ascomycota</taxon>
        <taxon>Pezizomycotina</taxon>
        <taxon>Dothideomycetes</taxon>
        <taxon>Dothideomycetidae</taxon>
        <taxon>Dothideales</taxon>
        <taxon>Saccotheciaceae</taxon>
        <taxon>Aureobasidium</taxon>
    </lineage>
</organism>
<dbReference type="Pfam" id="PF07393">
    <property type="entry name" value="Sec10_HB"/>
    <property type="match status" value="2"/>
</dbReference>
<dbReference type="PANTHER" id="PTHR12100:SF1">
    <property type="entry name" value="RECYCLIN-1"/>
    <property type="match status" value="1"/>
</dbReference>
<name>A0A4S9SSP2_AURPU</name>
<dbReference type="GO" id="GO:0000145">
    <property type="term" value="C:exocyst"/>
    <property type="evidence" value="ECO:0007669"/>
    <property type="project" value="TreeGrafter"/>
</dbReference>
<protein>
    <recommendedName>
        <fullName evidence="2">F-box domain-containing protein</fullName>
    </recommendedName>
</protein>
<reference evidence="3 4" key="1">
    <citation type="submission" date="2018-10" db="EMBL/GenBank/DDBJ databases">
        <title>Fifty Aureobasidium pullulans genomes reveal a recombining polyextremotolerant generalist.</title>
        <authorList>
            <person name="Gostincar C."/>
            <person name="Turk M."/>
            <person name="Zajc J."/>
            <person name="Gunde-Cimerman N."/>
        </authorList>
    </citation>
    <scope>NUCLEOTIDE SEQUENCE [LARGE SCALE GENOMIC DNA]</scope>
    <source>
        <strain evidence="3 4">EXF-3863</strain>
    </source>
</reference>
<feature type="region of interest" description="Disordered" evidence="1">
    <location>
        <begin position="112"/>
        <end position="131"/>
    </location>
</feature>
<feature type="compositionally biased region" description="Basic and acidic residues" evidence="1">
    <location>
        <begin position="140"/>
        <end position="149"/>
    </location>
</feature>
<feature type="region of interest" description="Disordered" evidence="1">
    <location>
        <begin position="140"/>
        <end position="175"/>
    </location>
</feature>